<dbReference type="Pfam" id="PF03466">
    <property type="entry name" value="LysR_substrate"/>
    <property type="match status" value="1"/>
</dbReference>
<feature type="domain" description="HTH lysR-type" evidence="5">
    <location>
        <begin position="4"/>
        <end position="61"/>
    </location>
</feature>
<evidence type="ECO:0000256" key="2">
    <source>
        <dbReference type="ARBA" id="ARBA00023015"/>
    </source>
</evidence>
<evidence type="ECO:0000256" key="4">
    <source>
        <dbReference type="ARBA" id="ARBA00023163"/>
    </source>
</evidence>
<dbReference type="InterPro" id="IPR036388">
    <property type="entry name" value="WH-like_DNA-bd_sf"/>
</dbReference>
<reference evidence="6 7" key="1">
    <citation type="submission" date="2024-04" db="EMBL/GenBank/DDBJ databases">
        <title>Novel species of the genus Ideonella isolated from streams.</title>
        <authorList>
            <person name="Lu H."/>
        </authorList>
    </citation>
    <scope>NUCLEOTIDE SEQUENCE [LARGE SCALE GENOMIC DNA]</scope>
    <source>
        <strain evidence="6 7">BYS139W</strain>
    </source>
</reference>
<dbReference type="InterPro" id="IPR005119">
    <property type="entry name" value="LysR_subst-bd"/>
</dbReference>
<evidence type="ECO:0000256" key="3">
    <source>
        <dbReference type="ARBA" id="ARBA00023125"/>
    </source>
</evidence>
<dbReference type="SUPFAM" id="SSF46785">
    <property type="entry name" value="Winged helix' DNA-binding domain"/>
    <property type="match status" value="1"/>
</dbReference>
<dbReference type="Gene3D" id="3.40.190.290">
    <property type="match status" value="1"/>
</dbReference>
<organism evidence="6 7">
    <name type="scientific">Pseudaquabacterium rugosum</name>
    <dbReference type="NCBI Taxonomy" id="2984194"/>
    <lineage>
        <taxon>Bacteria</taxon>
        <taxon>Pseudomonadati</taxon>
        <taxon>Pseudomonadota</taxon>
        <taxon>Betaproteobacteria</taxon>
        <taxon>Burkholderiales</taxon>
        <taxon>Sphaerotilaceae</taxon>
        <taxon>Pseudaquabacterium</taxon>
    </lineage>
</organism>
<sequence>MTELDWSDLRYALAVGNTGGLASAARQLGVNHTTVLRRLDALEARLGARLFERARTGYLPTEAGALVLDQARRMADQAAEIERRVAGRDRELSGPLRVTTAFVVMEHLLPQPLADFARDYPGIEVEVVENAFPADLSRRHVDESAGWSRREADVALRLSAQVAEHLVGRPLGLSHCKVYALRGAPGLPQTVQPIAHLLRDAPWVAFERDNQGRVYDRWMHEHLAQAHVRLRVDMFNAAAAVLRTGVGVGLLPTFMEARHPELVAVSDIIPELDVPVWMLTHPDLRQTARVRAFMQHVGDRVGARLTPMRSPAALAAPPAVD</sequence>
<evidence type="ECO:0000313" key="6">
    <source>
        <dbReference type="EMBL" id="MEK8028679.1"/>
    </source>
</evidence>
<name>A0ABU9BHW8_9BURK</name>
<dbReference type="InterPro" id="IPR036390">
    <property type="entry name" value="WH_DNA-bd_sf"/>
</dbReference>
<dbReference type="InterPro" id="IPR058163">
    <property type="entry name" value="LysR-type_TF_proteobact-type"/>
</dbReference>
<dbReference type="EMBL" id="JBBUTF010000028">
    <property type="protein sequence ID" value="MEK8028679.1"/>
    <property type="molecule type" value="Genomic_DNA"/>
</dbReference>
<evidence type="ECO:0000259" key="5">
    <source>
        <dbReference type="PROSITE" id="PS50931"/>
    </source>
</evidence>
<evidence type="ECO:0000313" key="7">
    <source>
        <dbReference type="Proteomes" id="UP001368500"/>
    </source>
</evidence>
<dbReference type="PROSITE" id="PS50931">
    <property type="entry name" value="HTH_LYSR"/>
    <property type="match status" value="1"/>
</dbReference>
<dbReference type="Gene3D" id="1.10.10.10">
    <property type="entry name" value="Winged helix-like DNA-binding domain superfamily/Winged helix DNA-binding domain"/>
    <property type="match status" value="1"/>
</dbReference>
<protein>
    <submittedName>
        <fullName evidence="6">LysR family transcriptional regulator</fullName>
    </submittedName>
</protein>
<keyword evidence="2" id="KW-0805">Transcription regulation</keyword>
<dbReference type="CDD" id="cd05466">
    <property type="entry name" value="PBP2_LTTR_substrate"/>
    <property type="match status" value="1"/>
</dbReference>
<dbReference type="Proteomes" id="UP001368500">
    <property type="component" value="Unassembled WGS sequence"/>
</dbReference>
<proteinExistence type="inferred from homology"/>
<comment type="similarity">
    <text evidence="1">Belongs to the LysR transcriptional regulatory family.</text>
</comment>
<accession>A0ABU9BHW8</accession>
<keyword evidence="7" id="KW-1185">Reference proteome</keyword>
<gene>
    <name evidence="6" type="ORF">AACH11_22195</name>
</gene>
<keyword evidence="4" id="KW-0804">Transcription</keyword>
<dbReference type="PANTHER" id="PTHR30537:SF3">
    <property type="entry name" value="TRANSCRIPTIONAL REGULATORY PROTEIN"/>
    <property type="match status" value="1"/>
</dbReference>
<dbReference type="PANTHER" id="PTHR30537">
    <property type="entry name" value="HTH-TYPE TRANSCRIPTIONAL REGULATOR"/>
    <property type="match status" value="1"/>
</dbReference>
<evidence type="ECO:0000256" key="1">
    <source>
        <dbReference type="ARBA" id="ARBA00009437"/>
    </source>
</evidence>
<comment type="caution">
    <text evidence="6">The sequence shown here is derived from an EMBL/GenBank/DDBJ whole genome shotgun (WGS) entry which is preliminary data.</text>
</comment>
<keyword evidence="3" id="KW-0238">DNA-binding</keyword>
<dbReference type="InterPro" id="IPR000847">
    <property type="entry name" value="LysR_HTH_N"/>
</dbReference>
<dbReference type="RefSeq" id="WP_341376466.1">
    <property type="nucleotide sequence ID" value="NZ_JBBUTF010000028.1"/>
</dbReference>
<dbReference type="SUPFAM" id="SSF53850">
    <property type="entry name" value="Periplasmic binding protein-like II"/>
    <property type="match status" value="1"/>
</dbReference>
<dbReference type="Pfam" id="PF00126">
    <property type="entry name" value="HTH_1"/>
    <property type="match status" value="1"/>
</dbReference>